<dbReference type="EMBL" id="JAMQYH010000004">
    <property type="protein sequence ID" value="KAJ1691520.1"/>
    <property type="molecule type" value="Genomic_DNA"/>
</dbReference>
<dbReference type="SUPFAM" id="SSF56672">
    <property type="entry name" value="DNA/RNA polymerases"/>
    <property type="match status" value="1"/>
</dbReference>
<dbReference type="PANTHER" id="PTHR33116:SF78">
    <property type="entry name" value="OS12G0587133 PROTEIN"/>
    <property type="match status" value="1"/>
</dbReference>
<accession>A0A9Q0CD44</accession>
<dbReference type="PROSITE" id="PS50878">
    <property type="entry name" value="RT_POL"/>
    <property type="match status" value="1"/>
</dbReference>
<dbReference type="Pfam" id="PF13966">
    <property type="entry name" value="zf-RVT"/>
    <property type="match status" value="1"/>
</dbReference>
<feature type="domain" description="Reverse transcriptase" evidence="1">
    <location>
        <begin position="137"/>
        <end position="386"/>
    </location>
</feature>
<dbReference type="Pfam" id="PF00078">
    <property type="entry name" value="RVT_1"/>
    <property type="match status" value="1"/>
</dbReference>
<dbReference type="InterPro" id="IPR043502">
    <property type="entry name" value="DNA/RNA_pol_sf"/>
</dbReference>
<dbReference type="PANTHER" id="PTHR33116">
    <property type="entry name" value="REVERSE TRANSCRIPTASE ZINC-BINDING DOMAIN-CONTAINING PROTEIN-RELATED-RELATED"/>
    <property type="match status" value="1"/>
</dbReference>
<evidence type="ECO:0000313" key="3">
    <source>
        <dbReference type="Proteomes" id="UP001151287"/>
    </source>
</evidence>
<dbReference type="AlphaFoldDB" id="A0A9Q0CD44"/>
<comment type="caution">
    <text evidence="2">The sequence shown here is derived from an EMBL/GenBank/DDBJ whole genome shotgun (WGS) entry which is preliminary data.</text>
</comment>
<protein>
    <recommendedName>
        <fullName evidence="1">Reverse transcriptase domain-containing protein</fullName>
    </recommendedName>
</protein>
<dbReference type="InterPro" id="IPR026960">
    <property type="entry name" value="RVT-Znf"/>
</dbReference>
<sequence length="796" mass="91261">MRWHQRARVKWLRYGDQNTRFFHAMASAKMRNKFVSSLQVQGRTVSDPHEILSIFHRFYSSLLGTEACSIDYNPSVLYRDDSLLLSSLGLPFTELEIQRAVMGLSDNKACGPDGIPNEFFKIHWDLVKNDLMEIFDSLSQHKLDLSNANVAHLILLPKKEDAQEVLDFRPISIVSYLPKLISKVLSNRLVHFLPSLISPSQTGFIKGRIISENFNTAREMIFNISKSAEPGFPHNFLCWIELLFNSSSSSLLVNGLVGATFKHQRGLRQGDPISPSLFLLAADVLTKMMQAVALTLTDRMSSNLIDPYYLLQYADDTLIFSTAKGQAPRSLVLVLDNFSKVSGMALNLTKSSFVPFNLPDTQVESLQDLLHCSYTTLPVLYLGLPLTDRRPDRATFQLLIDKLTKRLSGWKAKLLSRAGRLVLASSVLSTIPIFFMSVFKLPVWVIRAIDRIRRDFIWKGTTHQNRGIHLLSWDRMCLPKHLGGFGLINLSLHNISLLLRWWWRMYDKPNSQWASIAKLLYGTPGRMTTPLVWKKSGSFFWTDLRNLRHFFQLSVKTEVHNGEGTLFWYDNWGDTVLRFFGSEHPLSNRYITIKEGLPRFSQLLPSPLSHVENQLYNTAQNIQLSVGTDKLLWRWRADGNFSTASVYKQLVSGGKCSFVFKNIWKLKVPPSVQMFLVFLAHGRILTQDQLFKRHIQFQPKCIMCDLQIIETCDHLFANCTFAQGIWTRMQFNGATITTLLHGICITGAQCRITLAAALWGLWLERNNRTFRNERRSLDMVHQWIVQQATLFKKFCN</sequence>
<keyword evidence="3" id="KW-1185">Reference proteome</keyword>
<evidence type="ECO:0000313" key="2">
    <source>
        <dbReference type="EMBL" id="KAJ1691520.1"/>
    </source>
</evidence>
<organism evidence="2 3">
    <name type="scientific">Rhynchospora breviuscula</name>
    <dbReference type="NCBI Taxonomy" id="2022672"/>
    <lineage>
        <taxon>Eukaryota</taxon>
        <taxon>Viridiplantae</taxon>
        <taxon>Streptophyta</taxon>
        <taxon>Embryophyta</taxon>
        <taxon>Tracheophyta</taxon>
        <taxon>Spermatophyta</taxon>
        <taxon>Magnoliopsida</taxon>
        <taxon>Liliopsida</taxon>
        <taxon>Poales</taxon>
        <taxon>Cyperaceae</taxon>
        <taxon>Cyperoideae</taxon>
        <taxon>Rhynchosporeae</taxon>
        <taxon>Rhynchospora</taxon>
    </lineage>
</organism>
<dbReference type="Proteomes" id="UP001151287">
    <property type="component" value="Unassembled WGS sequence"/>
</dbReference>
<gene>
    <name evidence="2" type="ORF">LUZ63_015675</name>
</gene>
<proteinExistence type="predicted"/>
<reference evidence="2" key="1">
    <citation type="journal article" date="2022" name="Cell">
        <title>Repeat-based holocentromeres influence genome architecture and karyotype evolution.</title>
        <authorList>
            <person name="Hofstatter P.G."/>
            <person name="Thangavel G."/>
            <person name="Lux T."/>
            <person name="Neumann P."/>
            <person name="Vondrak T."/>
            <person name="Novak P."/>
            <person name="Zhang M."/>
            <person name="Costa L."/>
            <person name="Castellani M."/>
            <person name="Scott A."/>
            <person name="Toegelov H."/>
            <person name="Fuchs J."/>
            <person name="Mata-Sucre Y."/>
            <person name="Dias Y."/>
            <person name="Vanzela A.L.L."/>
            <person name="Huettel B."/>
            <person name="Almeida C.C.S."/>
            <person name="Simkova H."/>
            <person name="Souza G."/>
            <person name="Pedrosa-Harand A."/>
            <person name="Macas J."/>
            <person name="Mayer K.F.X."/>
            <person name="Houben A."/>
            <person name="Marques A."/>
        </authorList>
    </citation>
    <scope>NUCLEOTIDE SEQUENCE</scope>
    <source>
        <strain evidence="2">RhyBre1mFocal</strain>
    </source>
</reference>
<dbReference type="OrthoDB" id="675770at2759"/>
<name>A0A9Q0CD44_9POAL</name>
<dbReference type="InterPro" id="IPR000477">
    <property type="entry name" value="RT_dom"/>
</dbReference>
<dbReference type="CDD" id="cd01650">
    <property type="entry name" value="RT_nLTR_like"/>
    <property type="match status" value="1"/>
</dbReference>
<evidence type="ECO:0000259" key="1">
    <source>
        <dbReference type="PROSITE" id="PS50878"/>
    </source>
</evidence>